<sequence>MRRRQFIMTGSAALAVAGLSLTGCTTTSLSSNASPSANAGKRDAINAGVDSTLERLYENVDGARELVSKARGVLVFPSVISAGFWVGGQYGEGALRIDGRTAGFYSTAAGSFGLQIGAQSKALVFLFMTQEALDEFLHSQGWAVGANATVAVVKVGANGAIDSSTATSPVQAFVLTNAGLMAGVSLEGTKVSRLII</sequence>
<dbReference type="PANTHER" id="PTHR15629:SF2">
    <property type="entry name" value="SH3 DOMAIN-CONTAINING YSC84-LIKE PROTEIN 1"/>
    <property type="match status" value="1"/>
</dbReference>
<dbReference type="AlphaFoldDB" id="A0A149PJV7"/>
<dbReference type="InterPro" id="IPR007461">
    <property type="entry name" value="Ysc84_actin-binding"/>
</dbReference>
<dbReference type="InterPro" id="IPR051702">
    <property type="entry name" value="SH3_domain_YSC84-like"/>
</dbReference>
<keyword evidence="4" id="KW-1185">Reference proteome</keyword>
<dbReference type="Proteomes" id="UP000075613">
    <property type="component" value="Unassembled WGS sequence"/>
</dbReference>
<protein>
    <recommendedName>
        <fullName evidence="2">Ysc84 actin-binding domain-containing protein</fullName>
    </recommendedName>
</protein>
<feature type="signal peptide" evidence="1">
    <location>
        <begin position="1"/>
        <end position="22"/>
    </location>
</feature>
<dbReference type="OrthoDB" id="198978at2"/>
<gene>
    <name evidence="3" type="ORF">CI15_23125</name>
</gene>
<dbReference type="STRING" id="1399968.CI15_23125"/>
<dbReference type="Pfam" id="PF04366">
    <property type="entry name" value="Ysc84"/>
    <property type="match status" value="1"/>
</dbReference>
<name>A0A149PJV7_9BURK</name>
<dbReference type="PROSITE" id="PS51257">
    <property type="entry name" value="PROKAR_LIPOPROTEIN"/>
    <property type="match status" value="1"/>
</dbReference>
<feature type="domain" description="Ysc84 actin-binding" evidence="2">
    <location>
        <begin position="109"/>
        <end position="192"/>
    </location>
</feature>
<feature type="chain" id="PRO_5007551314" description="Ysc84 actin-binding domain-containing protein" evidence="1">
    <location>
        <begin position="23"/>
        <end position="196"/>
    </location>
</feature>
<dbReference type="CDD" id="cd11524">
    <property type="entry name" value="SYLF"/>
    <property type="match status" value="1"/>
</dbReference>
<evidence type="ECO:0000259" key="2">
    <source>
        <dbReference type="Pfam" id="PF04366"/>
    </source>
</evidence>
<evidence type="ECO:0000313" key="4">
    <source>
        <dbReference type="Proteomes" id="UP000075613"/>
    </source>
</evidence>
<keyword evidence="1" id="KW-0732">Signal</keyword>
<evidence type="ECO:0000313" key="3">
    <source>
        <dbReference type="EMBL" id="KXU85176.1"/>
    </source>
</evidence>
<dbReference type="EMBL" id="LRBG01000035">
    <property type="protein sequence ID" value="KXU85176.1"/>
    <property type="molecule type" value="Genomic_DNA"/>
</dbReference>
<evidence type="ECO:0000256" key="1">
    <source>
        <dbReference type="SAM" id="SignalP"/>
    </source>
</evidence>
<accession>A0A149PJV7</accession>
<dbReference type="RefSeq" id="WP_062131595.1">
    <property type="nucleotide sequence ID" value="NZ_LRBG01000035.1"/>
</dbReference>
<comment type="caution">
    <text evidence="3">The sequence shown here is derived from an EMBL/GenBank/DDBJ whole genome shotgun (WGS) entry which is preliminary data.</text>
</comment>
<dbReference type="PANTHER" id="PTHR15629">
    <property type="entry name" value="SH3YL1 PROTEIN"/>
    <property type="match status" value="1"/>
</dbReference>
<organism evidence="3 4">
    <name type="scientific">Paraburkholderia monticola</name>
    <dbReference type="NCBI Taxonomy" id="1399968"/>
    <lineage>
        <taxon>Bacteria</taxon>
        <taxon>Pseudomonadati</taxon>
        <taxon>Pseudomonadota</taxon>
        <taxon>Betaproteobacteria</taxon>
        <taxon>Burkholderiales</taxon>
        <taxon>Burkholderiaceae</taxon>
        <taxon>Paraburkholderia</taxon>
    </lineage>
</organism>
<proteinExistence type="predicted"/>
<reference evidence="3 4" key="1">
    <citation type="journal article" date="2015" name="Int. J. Syst. Evol. Microbiol.">
        <title>Burkholderia monticola sp. nov., isolated from mountain soil.</title>
        <authorList>
            <person name="Baek I."/>
            <person name="Seo B."/>
            <person name="Lee I."/>
            <person name="Yi H."/>
            <person name="Chun J."/>
        </authorList>
    </citation>
    <scope>NUCLEOTIDE SEQUENCE [LARGE SCALE GENOMIC DNA]</scope>
    <source>
        <strain evidence="3 4">JC2948</strain>
    </source>
</reference>
<dbReference type="GO" id="GO:0035091">
    <property type="term" value="F:phosphatidylinositol binding"/>
    <property type="evidence" value="ECO:0007669"/>
    <property type="project" value="TreeGrafter"/>
</dbReference>